<organism evidence="2 3">
    <name type="scientific">Aspergillus indologenus CBS 114.80</name>
    <dbReference type="NCBI Taxonomy" id="1450541"/>
    <lineage>
        <taxon>Eukaryota</taxon>
        <taxon>Fungi</taxon>
        <taxon>Dikarya</taxon>
        <taxon>Ascomycota</taxon>
        <taxon>Pezizomycotina</taxon>
        <taxon>Eurotiomycetes</taxon>
        <taxon>Eurotiomycetidae</taxon>
        <taxon>Eurotiales</taxon>
        <taxon>Aspergillaceae</taxon>
        <taxon>Aspergillus</taxon>
        <taxon>Aspergillus subgen. Circumdati</taxon>
    </lineage>
</organism>
<sequence>MMPILTIKKPTSLLLSGISLTSKMSDPLAQQCGTSAHSKSGEGILQGKTRAIHLQAELWEVVANFLDKNDLVVFSESRRGVYNAVSHERCAACQDQLLTPQEVYDNHAAAAADETAQLVVFDLHPVESPARAGGRGAVSESEVDDYANKLANAVTLSGLSVLSLAVLRGRKDVVNVLLKHRADPTYGGENAHLKPLDYIKSPFRGTDSAGDPAEIKAAVAMVETLLTRGATFTQKGPWDSILWTGRIDLIHQAVRNGVDLFSLRWESQSVSLNPLSAILHHPALPEDKVSDEVLRAILEAAPRLMDITDGEGRTVIHQAVQAHWWRLAQSLLRFPSTAWPIANDGQNALTIAIANGQTRLIAGLLDRPEYEIDFMHDVNAMRLWRQVNSPARDSFPLLVAVAKAAQFPRALYTLATHPRVCIPATMPGCLDVRRLALKLGSEVGLSPRQVALIKAIPERWDYDEGASFKRVA</sequence>
<keyword evidence="1" id="KW-0040">ANK repeat</keyword>
<accession>A0A2V5JAH7</accession>
<dbReference type="AlphaFoldDB" id="A0A2V5JAH7"/>
<reference evidence="2 3" key="1">
    <citation type="submission" date="2018-02" db="EMBL/GenBank/DDBJ databases">
        <title>The genomes of Aspergillus section Nigri reveals drivers in fungal speciation.</title>
        <authorList>
            <consortium name="DOE Joint Genome Institute"/>
            <person name="Vesth T.C."/>
            <person name="Nybo J."/>
            <person name="Theobald S."/>
            <person name="Brandl J."/>
            <person name="Frisvad J.C."/>
            <person name="Nielsen K.F."/>
            <person name="Lyhne E.K."/>
            <person name="Kogle M.E."/>
            <person name="Kuo A."/>
            <person name="Riley R."/>
            <person name="Clum A."/>
            <person name="Nolan M."/>
            <person name="Lipzen A."/>
            <person name="Salamov A."/>
            <person name="Henrissat B."/>
            <person name="Wiebenga A."/>
            <person name="De vries R.P."/>
            <person name="Grigoriev I.V."/>
            <person name="Mortensen U.H."/>
            <person name="Andersen M.R."/>
            <person name="Baker S.E."/>
        </authorList>
    </citation>
    <scope>NUCLEOTIDE SEQUENCE [LARGE SCALE GENOMIC DNA]</scope>
    <source>
        <strain evidence="2 3">CBS 114.80</strain>
    </source>
</reference>
<evidence type="ECO:0000256" key="1">
    <source>
        <dbReference type="PROSITE-ProRule" id="PRU00023"/>
    </source>
</evidence>
<dbReference type="InterPro" id="IPR002110">
    <property type="entry name" value="Ankyrin_rpt"/>
</dbReference>
<evidence type="ECO:0000313" key="2">
    <source>
        <dbReference type="EMBL" id="PYI35517.1"/>
    </source>
</evidence>
<evidence type="ECO:0008006" key="4">
    <source>
        <dbReference type="Google" id="ProtNLM"/>
    </source>
</evidence>
<evidence type="ECO:0000313" key="3">
    <source>
        <dbReference type="Proteomes" id="UP000248817"/>
    </source>
</evidence>
<proteinExistence type="predicted"/>
<protein>
    <recommendedName>
        <fullName evidence="4">Ankyrin</fullName>
    </recommendedName>
</protein>
<gene>
    <name evidence="2" type="ORF">BP00DRAFT_492385</name>
</gene>
<dbReference type="Pfam" id="PF00023">
    <property type="entry name" value="Ank"/>
    <property type="match status" value="1"/>
</dbReference>
<dbReference type="Proteomes" id="UP000248817">
    <property type="component" value="Unassembled WGS sequence"/>
</dbReference>
<dbReference type="SMART" id="SM00248">
    <property type="entry name" value="ANK"/>
    <property type="match status" value="2"/>
</dbReference>
<name>A0A2V5JAH7_9EURO</name>
<dbReference type="PROSITE" id="PS50088">
    <property type="entry name" value="ANK_REPEAT"/>
    <property type="match status" value="1"/>
</dbReference>
<dbReference type="EMBL" id="KZ825469">
    <property type="protein sequence ID" value="PYI35517.1"/>
    <property type="molecule type" value="Genomic_DNA"/>
</dbReference>
<keyword evidence="3" id="KW-1185">Reference proteome</keyword>
<dbReference type="InterPro" id="IPR036770">
    <property type="entry name" value="Ankyrin_rpt-contain_sf"/>
</dbReference>
<dbReference type="SUPFAM" id="SSF48403">
    <property type="entry name" value="Ankyrin repeat"/>
    <property type="match status" value="1"/>
</dbReference>
<feature type="repeat" description="ANK" evidence="1">
    <location>
        <begin position="157"/>
        <end position="189"/>
    </location>
</feature>
<dbReference type="Gene3D" id="1.25.40.20">
    <property type="entry name" value="Ankyrin repeat-containing domain"/>
    <property type="match status" value="2"/>
</dbReference>